<dbReference type="SUPFAM" id="SSF54637">
    <property type="entry name" value="Thioesterase/thiol ester dehydrase-isomerase"/>
    <property type="match status" value="1"/>
</dbReference>
<evidence type="ECO:0000256" key="3">
    <source>
        <dbReference type="PROSITE-ProRule" id="PRU01106"/>
    </source>
</evidence>
<evidence type="ECO:0000256" key="1">
    <source>
        <dbReference type="ARBA" id="ARBA00010458"/>
    </source>
</evidence>
<name>A0A4R3MJN5_9FIRM</name>
<dbReference type="PROSITE" id="PS51770">
    <property type="entry name" value="HOTDOG_ACOT"/>
    <property type="match status" value="1"/>
</dbReference>
<keyword evidence="2 3" id="KW-0378">Hydrolase</keyword>
<dbReference type="InterPro" id="IPR006683">
    <property type="entry name" value="Thioestr_dom"/>
</dbReference>
<comment type="similarity">
    <text evidence="1">Belongs to the acyl coenzyme A hydrolase family.</text>
</comment>
<dbReference type="Gene3D" id="3.10.129.10">
    <property type="entry name" value="Hotdog Thioesterase"/>
    <property type="match status" value="1"/>
</dbReference>
<reference evidence="5 6" key="1">
    <citation type="submission" date="2019-03" db="EMBL/GenBank/DDBJ databases">
        <title>Genomic Encyclopedia of Type Strains, Phase IV (KMG-IV): sequencing the most valuable type-strain genomes for metagenomic binning, comparative biology and taxonomic classification.</title>
        <authorList>
            <person name="Goeker M."/>
        </authorList>
    </citation>
    <scope>NUCLEOTIDE SEQUENCE [LARGE SCALE GENOMIC DNA]</scope>
    <source>
        <strain evidence="5 6">DSM 24629</strain>
    </source>
</reference>
<dbReference type="GO" id="GO:0052816">
    <property type="term" value="F:long-chain fatty acyl-CoA hydrolase activity"/>
    <property type="evidence" value="ECO:0007669"/>
    <property type="project" value="TreeGrafter"/>
</dbReference>
<keyword evidence="6" id="KW-1185">Reference proteome</keyword>
<dbReference type="InterPro" id="IPR040170">
    <property type="entry name" value="Cytosol_ACT"/>
</dbReference>
<comment type="caution">
    <text evidence="5">The sequence shown here is derived from an EMBL/GenBank/DDBJ whole genome shotgun (WGS) entry which is preliminary data.</text>
</comment>
<protein>
    <submittedName>
        <fullName evidence="5">Acyl-CoA hydrolase</fullName>
    </submittedName>
</protein>
<dbReference type="Pfam" id="PF03061">
    <property type="entry name" value="4HBT"/>
    <property type="match status" value="1"/>
</dbReference>
<dbReference type="AlphaFoldDB" id="A0A4R3MJN5"/>
<dbReference type="GO" id="GO:0005737">
    <property type="term" value="C:cytoplasm"/>
    <property type="evidence" value="ECO:0007669"/>
    <property type="project" value="TreeGrafter"/>
</dbReference>
<proteinExistence type="inferred from homology"/>
<dbReference type="OrthoDB" id="9791628at2"/>
<evidence type="ECO:0000313" key="6">
    <source>
        <dbReference type="Proteomes" id="UP000294902"/>
    </source>
</evidence>
<evidence type="ECO:0000259" key="4">
    <source>
        <dbReference type="PROSITE" id="PS51770"/>
    </source>
</evidence>
<evidence type="ECO:0000256" key="2">
    <source>
        <dbReference type="ARBA" id="ARBA00022801"/>
    </source>
</evidence>
<sequence>MKEKRVKDSKTIMSIMVTPDKSNNHGTMHGGEIMRLMDETAYVVAKKHCRCDVSIVTARVDELEFYRPIHIEDVVTVTGELVFVGKSSMEVYVLVEVDHLSCGDKGDKVALSAYFTMVAKDKEGNRYEVPRLVLMNKEEEEKYQLGNQRYLKYKEKKKTNV</sequence>
<feature type="domain" description="HotDog ACOT-type" evidence="4">
    <location>
        <begin position="7"/>
        <end position="123"/>
    </location>
</feature>
<gene>
    <name evidence="5" type="ORF">EDC18_10662</name>
</gene>
<dbReference type="GO" id="GO:0006637">
    <property type="term" value="P:acyl-CoA metabolic process"/>
    <property type="evidence" value="ECO:0007669"/>
    <property type="project" value="TreeGrafter"/>
</dbReference>
<dbReference type="InterPro" id="IPR033120">
    <property type="entry name" value="HOTDOG_ACOT"/>
</dbReference>
<accession>A0A4R3MJN5</accession>
<organism evidence="5 6">
    <name type="scientific">Natranaerovirga pectinivora</name>
    <dbReference type="NCBI Taxonomy" id="682400"/>
    <lineage>
        <taxon>Bacteria</taxon>
        <taxon>Bacillati</taxon>
        <taxon>Bacillota</taxon>
        <taxon>Clostridia</taxon>
        <taxon>Lachnospirales</taxon>
        <taxon>Natranaerovirgaceae</taxon>
        <taxon>Natranaerovirga</taxon>
    </lineage>
</organism>
<dbReference type="EMBL" id="SMAL01000006">
    <property type="protein sequence ID" value="TCT14266.1"/>
    <property type="molecule type" value="Genomic_DNA"/>
</dbReference>
<evidence type="ECO:0000313" key="5">
    <source>
        <dbReference type="EMBL" id="TCT14266.1"/>
    </source>
</evidence>
<dbReference type="RefSeq" id="WP_132252522.1">
    <property type="nucleotide sequence ID" value="NZ_SMAL01000006.1"/>
</dbReference>
<dbReference type="InterPro" id="IPR029069">
    <property type="entry name" value="HotDog_dom_sf"/>
</dbReference>
<dbReference type="PANTHER" id="PTHR11049">
    <property type="entry name" value="ACYL COENZYME A THIOESTER HYDROLASE"/>
    <property type="match status" value="1"/>
</dbReference>
<dbReference type="CDD" id="cd03442">
    <property type="entry name" value="BFIT_BACH"/>
    <property type="match status" value="1"/>
</dbReference>
<dbReference type="Proteomes" id="UP000294902">
    <property type="component" value="Unassembled WGS sequence"/>
</dbReference>